<feature type="compositionally biased region" description="Basic and acidic residues" evidence="12">
    <location>
        <begin position="1061"/>
        <end position="1070"/>
    </location>
</feature>
<evidence type="ECO:0000313" key="17">
    <source>
        <dbReference type="EMBL" id="KJA22748.1"/>
    </source>
</evidence>
<evidence type="ECO:0000256" key="5">
    <source>
        <dbReference type="ARBA" id="ARBA00022771"/>
    </source>
</evidence>
<dbReference type="PRINTS" id="PR00503">
    <property type="entry name" value="BROMODOMAIN"/>
</dbReference>
<evidence type="ECO:0000256" key="7">
    <source>
        <dbReference type="ARBA" id="ARBA00022990"/>
    </source>
</evidence>
<dbReference type="Pfam" id="PF13832">
    <property type="entry name" value="zf-HC5HC2H_2"/>
    <property type="match status" value="1"/>
</dbReference>
<feature type="region of interest" description="Disordered" evidence="12">
    <location>
        <begin position="817"/>
        <end position="893"/>
    </location>
</feature>
<dbReference type="PROSITE" id="PS50014">
    <property type="entry name" value="BROMODOMAIN_2"/>
    <property type="match status" value="1"/>
</dbReference>
<dbReference type="SUPFAM" id="SSF57903">
    <property type="entry name" value="FYVE/PHD zinc finger"/>
    <property type="match status" value="1"/>
</dbReference>
<feature type="compositionally biased region" description="Pro residues" evidence="12">
    <location>
        <begin position="977"/>
        <end position="995"/>
    </location>
</feature>
<dbReference type="GO" id="GO:0008270">
    <property type="term" value="F:zinc ion binding"/>
    <property type="evidence" value="ECO:0007669"/>
    <property type="project" value="UniProtKB-KW"/>
</dbReference>
<feature type="domain" description="PHD-type" evidence="16">
    <location>
        <begin position="188"/>
        <end position="302"/>
    </location>
</feature>
<dbReference type="OrthoDB" id="20839at2759"/>
<keyword evidence="3" id="KW-0479">Metal-binding</keyword>
<dbReference type="GO" id="GO:0006325">
    <property type="term" value="P:chromatin organization"/>
    <property type="evidence" value="ECO:0007669"/>
    <property type="project" value="UniProtKB-ARBA"/>
</dbReference>
<evidence type="ECO:0000256" key="9">
    <source>
        <dbReference type="ARBA" id="ARBA00023242"/>
    </source>
</evidence>
<dbReference type="CDD" id="cd04369">
    <property type="entry name" value="Bromodomain"/>
    <property type="match status" value="1"/>
</dbReference>
<protein>
    <recommendedName>
        <fullName evidence="19">Peregrin</fullName>
    </recommendedName>
</protein>
<feature type="compositionally biased region" description="Low complexity" evidence="12">
    <location>
        <begin position="954"/>
        <end position="976"/>
    </location>
</feature>
<evidence type="ECO:0000256" key="2">
    <source>
        <dbReference type="ARBA" id="ARBA00022553"/>
    </source>
</evidence>
<keyword evidence="6" id="KW-0862">Zinc</keyword>
<dbReference type="FunFam" id="3.30.40.10:FF:000008">
    <property type="entry name" value="Bromodomain containing 1, isoform CRA_a"/>
    <property type="match status" value="1"/>
</dbReference>
<evidence type="ECO:0000259" key="13">
    <source>
        <dbReference type="PROSITE" id="PS50014"/>
    </source>
</evidence>
<comment type="subcellular location">
    <subcellularLocation>
        <location evidence="1">Nucleus</location>
    </subcellularLocation>
</comment>
<gene>
    <name evidence="17" type="ORF">HYPSUDRAFT_185810</name>
</gene>
<dbReference type="InterPro" id="IPR001965">
    <property type="entry name" value="Znf_PHD"/>
</dbReference>
<evidence type="ECO:0000256" key="4">
    <source>
        <dbReference type="ARBA" id="ARBA00022737"/>
    </source>
</evidence>
<dbReference type="SUPFAM" id="SSF47370">
    <property type="entry name" value="Bromodomain"/>
    <property type="match status" value="1"/>
</dbReference>
<dbReference type="SMART" id="SM00297">
    <property type="entry name" value="BROMO"/>
    <property type="match status" value="1"/>
</dbReference>
<feature type="domain" description="PHD-type" evidence="14">
    <location>
        <begin position="134"/>
        <end position="184"/>
    </location>
</feature>
<feature type="domain" description="Bromo" evidence="13">
    <location>
        <begin position="483"/>
        <end position="545"/>
    </location>
</feature>
<dbReference type="PROSITE" id="PS00633">
    <property type="entry name" value="BROMODOMAIN_1"/>
    <property type="match status" value="1"/>
</dbReference>
<dbReference type="PROSITE" id="PS50016">
    <property type="entry name" value="ZF_PHD_2"/>
    <property type="match status" value="1"/>
</dbReference>
<dbReference type="PROSITE" id="PS51805">
    <property type="entry name" value="EPHD"/>
    <property type="match status" value="1"/>
</dbReference>
<dbReference type="Pfam" id="PF00439">
    <property type="entry name" value="Bromodomain"/>
    <property type="match status" value="1"/>
</dbReference>
<dbReference type="EMBL" id="KN817547">
    <property type="protein sequence ID" value="KJA22748.1"/>
    <property type="molecule type" value="Genomic_DNA"/>
</dbReference>
<dbReference type="OMA" id="WPAVIFE"/>
<dbReference type="InterPro" id="IPR018359">
    <property type="entry name" value="Bromodomain_CS"/>
</dbReference>
<dbReference type="SUPFAM" id="SSF63748">
    <property type="entry name" value="Tudor/PWWP/MBT"/>
    <property type="match status" value="1"/>
</dbReference>
<evidence type="ECO:0000259" key="16">
    <source>
        <dbReference type="PROSITE" id="PS51805"/>
    </source>
</evidence>
<accession>A0A0D2MGK5</accession>
<keyword evidence="5 11" id="KW-0863">Zinc-finger</keyword>
<dbReference type="InterPro" id="IPR034732">
    <property type="entry name" value="EPHD"/>
</dbReference>
<evidence type="ECO:0000256" key="11">
    <source>
        <dbReference type="PROSITE-ProRule" id="PRU00146"/>
    </source>
</evidence>
<dbReference type="Proteomes" id="UP000054270">
    <property type="component" value="Unassembled WGS sequence"/>
</dbReference>
<evidence type="ECO:0000256" key="6">
    <source>
        <dbReference type="ARBA" id="ARBA00022833"/>
    </source>
</evidence>
<keyword evidence="18" id="KW-1185">Reference proteome</keyword>
<evidence type="ECO:0000259" key="15">
    <source>
        <dbReference type="PROSITE" id="PS50812"/>
    </source>
</evidence>
<feature type="domain" description="PWWP" evidence="15">
    <location>
        <begin position="1082"/>
        <end position="1144"/>
    </location>
</feature>
<keyword evidence="7" id="KW-0007">Acetylation</keyword>
<keyword evidence="9" id="KW-0539">Nucleus</keyword>
<organism evidence="17 18">
    <name type="scientific">Hypholoma sublateritium (strain FD-334 SS-4)</name>
    <dbReference type="NCBI Taxonomy" id="945553"/>
    <lineage>
        <taxon>Eukaryota</taxon>
        <taxon>Fungi</taxon>
        <taxon>Dikarya</taxon>
        <taxon>Basidiomycota</taxon>
        <taxon>Agaricomycotina</taxon>
        <taxon>Agaricomycetes</taxon>
        <taxon>Agaricomycetidae</taxon>
        <taxon>Agaricales</taxon>
        <taxon>Agaricineae</taxon>
        <taxon>Strophariaceae</taxon>
        <taxon>Hypholoma</taxon>
    </lineage>
</organism>
<dbReference type="SMART" id="SM00249">
    <property type="entry name" value="PHD"/>
    <property type="match status" value="2"/>
</dbReference>
<dbReference type="STRING" id="945553.A0A0D2MGK5"/>
<dbReference type="Gene3D" id="1.20.920.10">
    <property type="entry name" value="Bromodomain-like"/>
    <property type="match status" value="1"/>
</dbReference>
<dbReference type="InterPro" id="IPR019542">
    <property type="entry name" value="Enhancer_polycomb-like_N"/>
</dbReference>
<evidence type="ECO:0000256" key="3">
    <source>
        <dbReference type="ARBA" id="ARBA00022723"/>
    </source>
</evidence>
<proteinExistence type="predicted"/>
<feature type="region of interest" description="Disordered" evidence="12">
    <location>
        <begin position="939"/>
        <end position="1083"/>
    </location>
</feature>
<name>A0A0D2MGK5_HYPSF</name>
<dbReference type="GO" id="GO:0006357">
    <property type="term" value="P:regulation of transcription by RNA polymerase II"/>
    <property type="evidence" value="ECO:0007669"/>
    <property type="project" value="TreeGrafter"/>
</dbReference>
<dbReference type="PANTHER" id="PTHR13793:SF107">
    <property type="entry name" value="BROMODOMAIN-CONTAINING PROTEIN HOMOLOG"/>
    <property type="match status" value="1"/>
</dbReference>
<keyword evidence="2" id="KW-0597">Phosphoprotein</keyword>
<feature type="region of interest" description="Disordered" evidence="12">
    <location>
        <begin position="752"/>
        <end position="772"/>
    </location>
</feature>
<evidence type="ECO:0000259" key="14">
    <source>
        <dbReference type="PROSITE" id="PS50016"/>
    </source>
</evidence>
<dbReference type="InterPro" id="IPR011011">
    <property type="entry name" value="Znf_FYVE_PHD"/>
</dbReference>
<evidence type="ECO:0000256" key="8">
    <source>
        <dbReference type="ARBA" id="ARBA00023117"/>
    </source>
</evidence>
<dbReference type="InterPro" id="IPR036427">
    <property type="entry name" value="Bromodomain-like_sf"/>
</dbReference>
<dbReference type="InterPro" id="IPR001487">
    <property type="entry name" value="Bromodomain"/>
</dbReference>
<feature type="compositionally biased region" description="Polar residues" evidence="12">
    <location>
        <begin position="843"/>
        <end position="868"/>
    </location>
</feature>
<dbReference type="InterPro" id="IPR050701">
    <property type="entry name" value="Histone_Mod_Regulator"/>
</dbReference>
<dbReference type="Gene3D" id="2.30.30.140">
    <property type="match status" value="1"/>
</dbReference>
<dbReference type="PROSITE" id="PS50812">
    <property type="entry name" value="PWWP"/>
    <property type="match status" value="1"/>
</dbReference>
<dbReference type="InterPro" id="IPR013083">
    <property type="entry name" value="Znf_RING/FYVE/PHD"/>
</dbReference>
<keyword evidence="8 10" id="KW-0103">Bromodomain</keyword>
<dbReference type="Pfam" id="PF13831">
    <property type="entry name" value="PHD_2"/>
    <property type="match status" value="1"/>
</dbReference>
<reference evidence="18" key="1">
    <citation type="submission" date="2014-04" db="EMBL/GenBank/DDBJ databases">
        <title>Evolutionary Origins and Diversification of the Mycorrhizal Mutualists.</title>
        <authorList>
            <consortium name="DOE Joint Genome Institute"/>
            <consortium name="Mycorrhizal Genomics Consortium"/>
            <person name="Kohler A."/>
            <person name="Kuo A."/>
            <person name="Nagy L.G."/>
            <person name="Floudas D."/>
            <person name="Copeland A."/>
            <person name="Barry K.W."/>
            <person name="Cichocki N."/>
            <person name="Veneault-Fourrey C."/>
            <person name="LaButti K."/>
            <person name="Lindquist E.A."/>
            <person name="Lipzen A."/>
            <person name="Lundell T."/>
            <person name="Morin E."/>
            <person name="Murat C."/>
            <person name="Riley R."/>
            <person name="Ohm R."/>
            <person name="Sun H."/>
            <person name="Tunlid A."/>
            <person name="Henrissat B."/>
            <person name="Grigoriev I.V."/>
            <person name="Hibbett D.S."/>
            <person name="Martin F."/>
        </authorList>
    </citation>
    <scope>NUCLEOTIDE SEQUENCE [LARGE SCALE GENOMIC DNA]</scope>
    <source>
        <strain evidence="18">FD-334 SS-4</strain>
    </source>
</reference>
<dbReference type="Pfam" id="PF00855">
    <property type="entry name" value="PWWP"/>
    <property type="match status" value="1"/>
</dbReference>
<dbReference type="Gene3D" id="3.30.40.10">
    <property type="entry name" value="Zinc/RING finger domain, C3HC4 (zinc finger)"/>
    <property type="match status" value="2"/>
</dbReference>
<feature type="region of interest" description="Disordered" evidence="12">
    <location>
        <begin position="681"/>
        <end position="705"/>
    </location>
</feature>
<evidence type="ECO:0000313" key="18">
    <source>
        <dbReference type="Proteomes" id="UP000054270"/>
    </source>
</evidence>
<keyword evidence="4" id="KW-0677">Repeat</keyword>
<dbReference type="CDD" id="cd15492">
    <property type="entry name" value="PHD_BRPF_JADE_like"/>
    <property type="match status" value="1"/>
</dbReference>
<evidence type="ECO:0008006" key="19">
    <source>
        <dbReference type="Google" id="ProtNLM"/>
    </source>
</evidence>
<dbReference type="Pfam" id="PF10513">
    <property type="entry name" value="EPL1"/>
    <property type="match status" value="1"/>
</dbReference>
<dbReference type="InterPro" id="IPR019787">
    <property type="entry name" value="Znf_PHD-finger"/>
</dbReference>
<feature type="region of interest" description="Disordered" evidence="12">
    <location>
        <begin position="1191"/>
        <end position="1214"/>
    </location>
</feature>
<dbReference type="FunFam" id="3.30.40.10:FF:000007">
    <property type="entry name" value="Bromodomain containing 1, isoform CRA_b"/>
    <property type="match status" value="1"/>
</dbReference>
<dbReference type="SMART" id="SM00293">
    <property type="entry name" value="PWWP"/>
    <property type="match status" value="1"/>
</dbReference>
<dbReference type="PANTHER" id="PTHR13793">
    <property type="entry name" value="PHD FINGER PROTEINS"/>
    <property type="match status" value="1"/>
</dbReference>
<evidence type="ECO:0000256" key="10">
    <source>
        <dbReference type="PROSITE-ProRule" id="PRU00035"/>
    </source>
</evidence>
<evidence type="ECO:0000256" key="12">
    <source>
        <dbReference type="SAM" id="MobiDB-lite"/>
    </source>
</evidence>
<sequence length="1214" mass="136107">MARGATVTSPPAGSSLPKVEFEVIEDEDLKLPGGVYESQPISFGFNDIAADFYRPDHYIRHIEPLESELAKTVEYDMDEQDQEWLDVVNNNRTKGGNDRVTCESFEIIMDRLEKEWFDLTKNIPKPDFAMPSEDSTCAICDDSEGENSNAIVFCDGCNLAVHQDCYGVPYIPEGQWLCRKCTVSPENPVNCDLCPNEGGAFKQTVTGEWVHLLCAIWIPETRVANDVFMEPITGVDRISKQRWKLRCCICEQRYGACIQCTKPSCFVAFHATCARKEKLLMPMKSAQGAEPASLTCFCDRHLPPEQQEARATALALDDVRDRSGPNNQVGSKSARAYAKTYKPGPPLVPDIIIRRILAYINRIHIRKKPDFIHQMARYWSLKREVRRGAPLLKRLHLEPWTANAGTKTLTEEDKLMRLDQLKRLRKDLQDIQLLADLCKKREIKKLRQVEVIHGVLTRALFPHINALRLAFERIVALDRYSYFQHPVSKDEVPDYFDVIKKPMCWTIIDDKLDQNKYWNLQPFLDDIYLVVENALTYNKPETGFYKAAFKIRNEARTILAELEYLRNDNVDVTLKKDEDGHPLLGDLEPAMDVLGLLVSSDAIKDDLNMELDVEPITSLLSYEFAKVKPPPPYEPSPLPSPIKLRVRYPVTTTVKLKHKLDNGHELANNEAHVLVPSDLPAPDLTEANVDGVPHVPPQDLHESDEQEQAKLAKWQNRELQVQLDNSAGFRARTRGARAAAAAFEAEACGPSSATASVAPSEPLPPQEEPSAVSVPLKKRHVTMPAMQSSIPRVVHDVDNRDSFSMFNAGWILPPDHKRGGRVAAERQAVPPPKKRQKTDHTASRLSIVSTAASDNYTLRRTPPWSSDAQEAKHNPNESGDVPMDVDGEGERSFESRLGDHDNITHAGDDSLAINEPLNVVTQANGVVIIEKLDTPAIRREKNSRKKAEKQQRQAALVAEESVAAVSASSSTISIKKSPPPPPTIPLPSQSQPPPSNHVDDQILAENQIELKDSTFEEESELSELSESSYGRSSPVLPGEPSIPPTAPSEVELCSEAGPSEPKARKLEQPKGKKPRRRESFPDGTIVWAKSDSFPWWPAVVHSDSDPLVPRNILAAAKEKRLKRKVKLYIVQFYDKQNSWQSVAKDRLQELGEDQKLDQELLNSNQKQKWKTSASKLQCREAYRLALAAMDNEDSSAHANDNNNRAEDADGESES</sequence>
<dbReference type="GO" id="GO:0005634">
    <property type="term" value="C:nucleus"/>
    <property type="evidence" value="ECO:0007669"/>
    <property type="project" value="UniProtKB-SubCell"/>
</dbReference>
<evidence type="ECO:0000256" key="1">
    <source>
        <dbReference type="ARBA" id="ARBA00004123"/>
    </source>
</evidence>
<dbReference type="PROSITE" id="PS01359">
    <property type="entry name" value="ZF_PHD_1"/>
    <property type="match status" value="1"/>
</dbReference>
<dbReference type="InterPro" id="IPR019786">
    <property type="entry name" value="Zinc_finger_PHD-type_CS"/>
</dbReference>
<dbReference type="InterPro" id="IPR000313">
    <property type="entry name" value="PWWP_dom"/>
</dbReference>
<dbReference type="AlphaFoldDB" id="A0A0D2MGK5"/>